<dbReference type="SUPFAM" id="SSF56219">
    <property type="entry name" value="DNase I-like"/>
    <property type="match status" value="1"/>
</dbReference>
<evidence type="ECO:0008006" key="4">
    <source>
        <dbReference type="Google" id="ProtNLM"/>
    </source>
</evidence>
<reference evidence="2 3" key="1">
    <citation type="submission" date="2020-06" db="EMBL/GenBank/DDBJ databases">
        <authorList>
            <person name="Li R."/>
            <person name="Bekaert M."/>
        </authorList>
    </citation>
    <scope>NUCLEOTIDE SEQUENCE [LARGE SCALE GENOMIC DNA]</scope>
    <source>
        <strain evidence="3">wild</strain>
    </source>
</reference>
<organism evidence="2 3">
    <name type="scientific">Mytilus coruscus</name>
    <name type="common">Sea mussel</name>
    <dbReference type="NCBI Taxonomy" id="42192"/>
    <lineage>
        <taxon>Eukaryota</taxon>
        <taxon>Metazoa</taxon>
        <taxon>Spiralia</taxon>
        <taxon>Lophotrochozoa</taxon>
        <taxon>Mollusca</taxon>
        <taxon>Bivalvia</taxon>
        <taxon>Autobranchia</taxon>
        <taxon>Pteriomorphia</taxon>
        <taxon>Mytilida</taxon>
        <taxon>Mytiloidea</taxon>
        <taxon>Mytilidae</taxon>
        <taxon>Mytilinae</taxon>
        <taxon>Mytilus</taxon>
    </lineage>
</organism>
<accession>A0A6J8ED61</accession>
<dbReference type="Gene3D" id="3.60.10.10">
    <property type="entry name" value="Endonuclease/exonuclease/phosphatase"/>
    <property type="match status" value="1"/>
</dbReference>
<evidence type="ECO:0000313" key="2">
    <source>
        <dbReference type="EMBL" id="CAC5417592.1"/>
    </source>
</evidence>
<sequence>MCFSYIPHEYGNFTFCTANGRSVNDYSLVSPCDYELISNLEVLQLNEFSDHSPLYFELDFTNNRPSHNIPKFHTYIKWDNNENIDYIQLLHNQQDRLLSLVNDISTLDDVNDLSKKKSKSKSTKDNSSVNTGDCTGDIANVNKTSNTPFTPNALDTTNTSVGMSQQNFSQDPNFIYPYNPGPNAGFMTQNQHLCSSPTPRMYPSPIHHMQHVSPPAKPASTQQRPTWVDELFRRMDKFENKLNKLDQIDSFVTSLNAKVIRLERGTKSL</sequence>
<dbReference type="Proteomes" id="UP000507470">
    <property type="component" value="Unassembled WGS sequence"/>
</dbReference>
<dbReference type="EMBL" id="CACVKT020008775">
    <property type="protein sequence ID" value="CAC5417592.1"/>
    <property type="molecule type" value="Genomic_DNA"/>
</dbReference>
<name>A0A6J8ED61_MYTCO</name>
<keyword evidence="3" id="KW-1185">Reference proteome</keyword>
<gene>
    <name evidence="2" type="ORF">MCOR_50086</name>
</gene>
<evidence type="ECO:0000256" key="1">
    <source>
        <dbReference type="SAM" id="MobiDB-lite"/>
    </source>
</evidence>
<protein>
    <recommendedName>
        <fullName evidence="4">Endonuclease/exonuclease/phosphatase domain-containing protein</fullName>
    </recommendedName>
</protein>
<dbReference type="AlphaFoldDB" id="A0A6J8ED61"/>
<proteinExistence type="predicted"/>
<evidence type="ECO:0000313" key="3">
    <source>
        <dbReference type="Proteomes" id="UP000507470"/>
    </source>
</evidence>
<feature type="compositionally biased region" description="Polar residues" evidence="1">
    <location>
        <begin position="141"/>
        <end position="168"/>
    </location>
</feature>
<feature type="region of interest" description="Disordered" evidence="1">
    <location>
        <begin position="112"/>
        <end position="168"/>
    </location>
</feature>
<dbReference type="InterPro" id="IPR036691">
    <property type="entry name" value="Endo/exonu/phosph_ase_sf"/>
</dbReference>